<dbReference type="SUPFAM" id="SSF52954">
    <property type="entry name" value="Class II aaRS ABD-related"/>
    <property type="match status" value="1"/>
</dbReference>
<dbReference type="GO" id="GO:0140096">
    <property type="term" value="F:catalytic activity, acting on a protein"/>
    <property type="evidence" value="ECO:0007669"/>
    <property type="project" value="UniProtKB-ARBA"/>
</dbReference>
<keyword evidence="8 12" id="KW-0030">Aminoacyl-tRNA synthetase</keyword>
<dbReference type="PANTHER" id="PTHR42753">
    <property type="entry name" value="MITOCHONDRIAL RIBOSOME PROTEIN L39/PROLYL-TRNA LIGASE FAMILY MEMBER"/>
    <property type="match status" value="1"/>
</dbReference>
<evidence type="ECO:0000256" key="6">
    <source>
        <dbReference type="ARBA" id="ARBA00022840"/>
    </source>
</evidence>
<keyword evidence="7 12" id="KW-0648">Protein biosynthesis</keyword>
<dbReference type="InterPro" id="IPR036754">
    <property type="entry name" value="YbaK/aa-tRNA-synt-asso_dom_sf"/>
</dbReference>
<dbReference type="GO" id="GO:0002161">
    <property type="term" value="F:aminoacyl-tRNA deacylase activity"/>
    <property type="evidence" value="ECO:0007669"/>
    <property type="project" value="InterPro"/>
</dbReference>
<evidence type="ECO:0000313" key="16">
    <source>
        <dbReference type="Proteomes" id="UP000325218"/>
    </source>
</evidence>
<evidence type="ECO:0000256" key="13">
    <source>
        <dbReference type="SAM" id="MobiDB-lite"/>
    </source>
</evidence>
<evidence type="ECO:0000256" key="9">
    <source>
        <dbReference type="ARBA" id="ARBA00047671"/>
    </source>
</evidence>
<keyword evidence="6 12" id="KW-0067">ATP-binding</keyword>
<evidence type="ECO:0000256" key="1">
    <source>
        <dbReference type="ARBA" id="ARBA00004496"/>
    </source>
</evidence>
<keyword evidence="16" id="KW-1185">Reference proteome</keyword>
<dbReference type="InterPro" id="IPR007214">
    <property type="entry name" value="YbaK/aa-tRNA-synth-assoc-dom"/>
</dbReference>
<dbReference type="Gene3D" id="3.90.960.10">
    <property type="entry name" value="YbaK/aminoacyl-tRNA synthetase-associated domain"/>
    <property type="match status" value="1"/>
</dbReference>
<dbReference type="InterPro" id="IPR045864">
    <property type="entry name" value="aa-tRNA-synth_II/BPL/LPL"/>
</dbReference>
<dbReference type="CDD" id="cd04334">
    <property type="entry name" value="ProRS-INS"/>
    <property type="match status" value="1"/>
</dbReference>
<keyword evidence="5 12" id="KW-0547">Nucleotide-binding</keyword>
<evidence type="ECO:0000256" key="3">
    <source>
        <dbReference type="ARBA" id="ARBA00022490"/>
    </source>
</evidence>
<comment type="caution">
    <text evidence="15">The sequence shown here is derived from an EMBL/GenBank/DDBJ whole genome shotgun (WGS) entry which is preliminary data.</text>
</comment>
<dbReference type="FunFam" id="3.30.930.10:FF:000065">
    <property type="entry name" value="Proline--tRNA ligase"/>
    <property type="match status" value="1"/>
</dbReference>
<organism evidence="15 16">
    <name type="scientific">Paenibacillus faecis</name>
    <dbReference type="NCBI Taxonomy" id="862114"/>
    <lineage>
        <taxon>Bacteria</taxon>
        <taxon>Bacillati</taxon>
        <taxon>Bacillota</taxon>
        <taxon>Bacilli</taxon>
        <taxon>Bacillales</taxon>
        <taxon>Paenibacillaceae</taxon>
        <taxon>Paenibacillus</taxon>
    </lineage>
</organism>
<dbReference type="NCBIfam" id="TIGR00409">
    <property type="entry name" value="proS_fam_II"/>
    <property type="match status" value="1"/>
</dbReference>
<dbReference type="GO" id="GO:0006433">
    <property type="term" value="P:prolyl-tRNA aminoacylation"/>
    <property type="evidence" value="ECO:0007669"/>
    <property type="project" value="UniProtKB-UniRule"/>
</dbReference>
<dbReference type="InterPro" id="IPR004500">
    <property type="entry name" value="Pro-tRNA-synth_IIa_bac-type"/>
</dbReference>
<dbReference type="AlphaFoldDB" id="A0A5D0CJ70"/>
<dbReference type="PANTHER" id="PTHR42753:SF2">
    <property type="entry name" value="PROLINE--TRNA LIGASE"/>
    <property type="match status" value="1"/>
</dbReference>
<feature type="domain" description="Aminoacyl-transfer RNA synthetases class-II family profile" evidence="14">
    <location>
        <begin position="38"/>
        <end position="476"/>
    </location>
</feature>
<dbReference type="HAMAP" id="MF_01569">
    <property type="entry name" value="Pro_tRNA_synth_type1"/>
    <property type="match status" value="1"/>
</dbReference>
<dbReference type="InterPro" id="IPR023717">
    <property type="entry name" value="Pro-tRNA-Synthase_IIa_type1"/>
</dbReference>
<evidence type="ECO:0000256" key="2">
    <source>
        <dbReference type="ARBA" id="ARBA00011738"/>
    </source>
</evidence>
<dbReference type="Gene3D" id="3.30.930.10">
    <property type="entry name" value="Bira Bifunctional Protein, Domain 2"/>
    <property type="match status" value="2"/>
</dbReference>
<proteinExistence type="inferred from homology"/>
<evidence type="ECO:0000256" key="4">
    <source>
        <dbReference type="ARBA" id="ARBA00022598"/>
    </source>
</evidence>
<accession>A0A5D0CJ70</accession>
<keyword evidence="3 12" id="KW-0963">Cytoplasm</keyword>
<dbReference type="InterPro" id="IPR033730">
    <property type="entry name" value="ProRS_core_prok"/>
</dbReference>
<comment type="subcellular location">
    <subcellularLocation>
        <location evidence="1 12">Cytoplasm</location>
    </subcellularLocation>
</comment>
<dbReference type="InterPro" id="IPR044140">
    <property type="entry name" value="ProRS_anticodon_short"/>
</dbReference>
<reference evidence="15 16" key="1">
    <citation type="submission" date="2019-08" db="EMBL/GenBank/DDBJ databases">
        <title>Genome sequencing of Paenibacillus faecis DSM 23593(T).</title>
        <authorList>
            <person name="Kook J.-K."/>
            <person name="Park S.-N."/>
            <person name="Lim Y.K."/>
        </authorList>
    </citation>
    <scope>NUCLEOTIDE SEQUENCE [LARGE SCALE GENOMIC DNA]</scope>
    <source>
        <strain evidence="15 16">DSM 23593</strain>
    </source>
</reference>
<keyword evidence="4 12" id="KW-0436">Ligase</keyword>
<comment type="subunit">
    <text evidence="2 12">Homodimer.</text>
</comment>
<dbReference type="InterPro" id="IPR004154">
    <property type="entry name" value="Anticodon-bd"/>
</dbReference>
<dbReference type="GO" id="GO:0005524">
    <property type="term" value="F:ATP binding"/>
    <property type="evidence" value="ECO:0007669"/>
    <property type="project" value="UniProtKB-UniRule"/>
</dbReference>
<evidence type="ECO:0000256" key="8">
    <source>
        <dbReference type="ARBA" id="ARBA00023146"/>
    </source>
</evidence>
<name>A0A5D0CJ70_9BACL</name>
<evidence type="ECO:0000259" key="14">
    <source>
        <dbReference type="PROSITE" id="PS50862"/>
    </source>
</evidence>
<dbReference type="GO" id="GO:0005829">
    <property type="term" value="C:cytosol"/>
    <property type="evidence" value="ECO:0007669"/>
    <property type="project" value="TreeGrafter"/>
</dbReference>
<dbReference type="SUPFAM" id="SSF55681">
    <property type="entry name" value="Class II aaRS and biotin synthetases"/>
    <property type="match status" value="1"/>
</dbReference>
<comment type="similarity">
    <text evidence="11 12">Belongs to the class-II aminoacyl-tRNA synthetase family. ProS type 1 subfamily.</text>
</comment>
<gene>
    <name evidence="12" type="primary">proS</name>
    <name evidence="15" type="ORF">FRY98_25465</name>
</gene>
<dbReference type="FunFam" id="3.30.930.10:FF:000066">
    <property type="entry name" value="Proline--tRNA ligase"/>
    <property type="match status" value="1"/>
</dbReference>
<feature type="compositionally biased region" description="Basic and acidic residues" evidence="13">
    <location>
        <begin position="240"/>
        <end position="253"/>
    </location>
</feature>
<comment type="catalytic activity">
    <reaction evidence="9 12">
        <text>tRNA(Pro) + L-proline + ATP = L-prolyl-tRNA(Pro) + AMP + diphosphate</text>
        <dbReference type="Rhea" id="RHEA:14305"/>
        <dbReference type="Rhea" id="RHEA-COMP:9700"/>
        <dbReference type="Rhea" id="RHEA-COMP:9702"/>
        <dbReference type="ChEBI" id="CHEBI:30616"/>
        <dbReference type="ChEBI" id="CHEBI:33019"/>
        <dbReference type="ChEBI" id="CHEBI:60039"/>
        <dbReference type="ChEBI" id="CHEBI:78442"/>
        <dbReference type="ChEBI" id="CHEBI:78532"/>
        <dbReference type="ChEBI" id="CHEBI:456215"/>
        <dbReference type="EC" id="6.1.1.15"/>
    </reaction>
</comment>
<dbReference type="OrthoDB" id="9809052at2"/>
<dbReference type="Pfam" id="PF00587">
    <property type="entry name" value="tRNA-synt_2b"/>
    <property type="match status" value="1"/>
</dbReference>
<dbReference type="CDD" id="cd00861">
    <property type="entry name" value="ProRS_anticodon_short"/>
    <property type="match status" value="1"/>
</dbReference>
<evidence type="ECO:0000256" key="7">
    <source>
        <dbReference type="ARBA" id="ARBA00022917"/>
    </source>
</evidence>
<evidence type="ECO:0000256" key="11">
    <source>
        <dbReference type="ARBA" id="ARBA00060755"/>
    </source>
</evidence>
<dbReference type="InterPro" id="IPR002314">
    <property type="entry name" value="aa-tRNA-synt_IIb"/>
</dbReference>
<dbReference type="GO" id="GO:0004827">
    <property type="term" value="F:proline-tRNA ligase activity"/>
    <property type="evidence" value="ECO:0007669"/>
    <property type="project" value="UniProtKB-UniRule"/>
</dbReference>
<comment type="domain">
    <text evidence="12">Consists of three domains: the N-terminal catalytic domain, the editing domain and the C-terminal anticodon-binding domain.</text>
</comment>
<dbReference type="Proteomes" id="UP000325218">
    <property type="component" value="Unassembled WGS sequence"/>
</dbReference>
<dbReference type="GO" id="GO:0016740">
    <property type="term" value="F:transferase activity"/>
    <property type="evidence" value="ECO:0007669"/>
    <property type="project" value="UniProtKB-ARBA"/>
</dbReference>
<dbReference type="RefSeq" id="WP_148457507.1">
    <property type="nucleotide sequence ID" value="NZ_VSDO01000006.1"/>
</dbReference>
<evidence type="ECO:0000256" key="12">
    <source>
        <dbReference type="HAMAP-Rule" id="MF_01569"/>
    </source>
</evidence>
<dbReference type="CDD" id="cd00779">
    <property type="entry name" value="ProRS_core_prok"/>
    <property type="match status" value="1"/>
</dbReference>
<dbReference type="Gene3D" id="3.40.50.800">
    <property type="entry name" value="Anticodon-binding domain"/>
    <property type="match status" value="1"/>
</dbReference>
<dbReference type="InterPro" id="IPR050062">
    <property type="entry name" value="Pro-tRNA_synthetase"/>
</dbReference>
<dbReference type="SUPFAM" id="SSF55826">
    <property type="entry name" value="YbaK/ProRS associated domain"/>
    <property type="match status" value="1"/>
</dbReference>
<sequence length="586" mass="65007">MRQSGLLLNTLRESPGDAETASHRLLLRGGFIRQLAAGIYTYLPLGRRVLRKAEQIVREEMDRAGGQEVLMPAMQPAELWRESGRYEVYGPELIRLADRHGREFALGPTHEEVITSLVKQEINSYRQLPMTLYQIQTKYRDERRPRFGLLRGREFLMKDAYSFDADWEGLDRSYRAMFAAYHRIFQRCGLEFRAVEADAGAIGGEGGTHEFMALADIGEDTIVVCTCCDYAANLEKAEAREGRATKRGEEQTEHSAASSGRPGMEKFHTPGVKTISHLVDSLGVGPADIMKTVVFMADGVPVAVAIRGDREINELKVKNALGAEICEPADPAAVEALTGVPVGSVGPHGLRIRVLFDSTAAEMEEAIIGANERDYHFRHVVPGRDLTISQVGDFRNVQEGEACPRCAEGTLKYYRGIELGHVFKLGIKYSEKLGAAFLDVSGKSQPVIMGCYGIGVSRVLSAVIEQNHDEYGIIWPASLAPFLVHLVPVSIKDEAQKRVAEEIYERLTELGVEVLLDDRDERAGVKFKDADLIGLPFRIVIGKDAGQGRVEFVARRSLGVKTPLTVEEAIRRVLEMRGEANDRRLK</sequence>
<dbReference type="PRINTS" id="PR01046">
    <property type="entry name" value="TRNASYNTHPRO"/>
</dbReference>
<protein>
    <recommendedName>
        <fullName evidence="12">Proline--tRNA ligase</fullName>
        <ecNumber evidence="12">6.1.1.15</ecNumber>
    </recommendedName>
    <alternativeName>
        <fullName evidence="12">Prolyl-tRNA synthetase</fullName>
        <shortName evidence="12">ProRS</shortName>
    </alternativeName>
</protein>
<dbReference type="NCBIfam" id="NF006625">
    <property type="entry name" value="PRK09194.1"/>
    <property type="match status" value="1"/>
</dbReference>
<evidence type="ECO:0000256" key="10">
    <source>
        <dbReference type="ARBA" id="ARBA00053664"/>
    </source>
</evidence>
<dbReference type="Pfam" id="PF03129">
    <property type="entry name" value="HGTP_anticodon"/>
    <property type="match status" value="1"/>
</dbReference>
<dbReference type="EMBL" id="VSDO01000006">
    <property type="protein sequence ID" value="TYA09958.1"/>
    <property type="molecule type" value="Genomic_DNA"/>
</dbReference>
<comment type="function">
    <text evidence="10 12">Catalyzes the attachment of proline to tRNA(Pro) in a two-step reaction: proline is first activated by ATP to form Pro-AMP and then transferred to the acceptor end of tRNA(Pro). As ProRS can inadvertently accommodate and process non-cognate amino acids such as alanine and cysteine, to avoid such errors it has two additional distinct editing activities against alanine. One activity is designated as 'pretransfer' editing and involves the tRNA(Pro)-independent hydrolysis of activated Ala-AMP. The other activity is designated 'posttransfer' editing and involves deacylation of mischarged Ala-tRNA(Pro). The misacylated Cys-tRNA(Pro) is not edited by ProRS.</text>
</comment>
<evidence type="ECO:0000256" key="5">
    <source>
        <dbReference type="ARBA" id="ARBA00022741"/>
    </source>
</evidence>
<evidence type="ECO:0000313" key="15">
    <source>
        <dbReference type="EMBL" id="TYA09958.1"/>
    </source>
</evidence>
<dbReference type="Pfam" id="PF04073">
    <property type="entry name" value="tRNA_edit"/>
    <property type="match status" value="1"/>
</dbReference>
<dbReference type="EC" id="6.1.1.15" evidence="12"/>
<dbReference type="InterPro" id="IPR036621">
    <property type="entry name" value="Anticodon-bd_dom_sf"/>
</dbReference>
<dbReference type="PROSITE" id="PS50862">
    <property type="entry name" value="AA_TRNA_LIGASE_II"/>
    <property type="match status" value="1"/>
</dbReference>
<feature type="region of interest" description="Disordered" evidence="13">
    <location>
        <begin position="240"/>
        <end position="267"/>
    </location>
</feature>
<dbReference type="InterPro" id="IPR006195">
    <property type="entry name" value="aa-tRNA-synth_II"/>
</dbReference>
<dbReference type="InterPro" id="IPR002316">
    <property type="entry name" value="Pro-tRNA-ligase_IIa"/>
</dbReference>